<protein>
    <submittedName>
        <fullName evidence="1">Uncharacterized protein</fullName>
    </submittedName>
</protein>
<accession>A0A545UKW4</accession>
<comment type="caution">
    <text evidence="1">The sequence shown here is derived from an EMBL/GenBank/DDBJ whole genome shotgun (WGS) entry which is preliminary data.</text>
</comment>
<evidence type="ECO:0000313" key="2">
    <source>
        <dbReference type="Proteomes" id="UP000315783"/>
    </source>
</evidence>
<gene>
    <name evidence="1" type="ORF">IF1G_11240</name>
</gene>
<evidence type="ECO:0000313" key="1">
    <source>
        <dbReference type="EMBL" id="TQV90100.1"/>
    </source>
</evidence>
<dbReference type="AlphaFoldDB" id="A0A545UKW4"/>
<keyword evidence="2" id="KW-1185">Reference proteome</keyword>
<sequence>MTGPLSPSQRAWLRHFLQEHPHESFVWILLRGAESANGEPEKVIDALEAMPAGDEHRRTRMQQLISNVQETTGDPAAVPEIERTMGNYPKVCRALLRQGQRGDAVRLLGQARRPVIVAKMAAEIGASLRCEPDIETAVTAWQVSLTNTPRYSRACDTLCNILAKLKDPHIPVTVWTNIITSPPASNLYAGDSLLQLAHPQLQMVLKARKDLCLSASAYKELWKYGPDQQQAAYLQIIAGTLAEVLSPENGHAFAVTLCEICYTIGQTASRHETG</sequence>
<name>A0A545UKW4_9HYPO</name>
<dbReference type="Proteomes" id="UP000315783">
    <property type="component" value="Unassembled WGS sequence"/>
</dbReference>
<organism evidence="1 2">
    <name type="scientific">Cordyceps javanica</name>
    <dbReference type="NCBI Taxonomy" id="43265"/>
    <lineage>
        <taxon>Eukaryota</taxon>
        <taxon>Fungi</taxon>
        <taxon>Dikarya</taxon>
        <taxon>Ascomycota</taxon>
        <taxon>Pezizomycotina</taxon>
        <taxon>Sordariomycetes</taxon>
        <taxon>Hypocreomycetidae</taxon>
        <taxon>Hypocreales</taxon>
        <taxon>Cordycipitaceae</taxon>
        <taxon>Cordyceps</taxon>
    </lineage>
</organism>
<dbReference type="EMBL" id="SPUK01000037">
    <property type="protein sequence ID" value="TQV90100.1"/>
    <property type="molecule type" value="Genomic_DNA"/>
</dbReference>
<reference evidence="1 2" key="1">
    <citation type="journal article" date="2019" name="Appl. Microbiol. Biotechnol.">
        <title>Genome sequence of Isaria javanica and comparative genome analysis insights into family S53 peptidase evolution in fungal entomopathogens.</title>
        <authorList>
            <person name="Lin R."/>
            <person name="Zhang X."/>
            <person name="Xin B."/>
            <person name="Zou M."/>
            <person name="Gao Y."/>
            <person name="Qin F."/>
            <person name="Hu Q."/>
            <person name="Xie B."/>
            <person name="Cheng X."/>
        </authorList>
    </citation>
    <scope>NUCLEOTIDE SEQUENCE [LARGE SCALE GENOMIC DNA]</scope>
    <source>
        <strain evidence="1 2">IJ1G</strain>
    </source>
</reference>
<proteinExistence type="predicted"/>